<proteinExistence type="predicted"/>
<comment type="caution">
    <text evidence="1">The sequence shown here is derived from an EMBL/GenBank/DDBJ whole genome shotgun (WGS) entry which is preliminary data.</text>
</comment>
<protein>
    <submittedName>
        <fullName evidence="1">Uncharacterized protein</fullName>
    </submittedName>
</protein>
<sequence>MKIFDGKYSWDGKKHDEYDPIAWFPGTYDLKIVAFPDGDRGRVRHLKPFLCVYARTGDGLSISAHPEKFAREICRRFSLDIDKVLWVEDLLQEPDRYEIVVYKKSGHLADSPLYSVEKRQATAGEVQLIEKELAALARWKEPPVVKRDE</sequence>
<evidence type="ECO:0000313" key="1">
    <source>
        <dbReference type="EMBL" id="MBB5347988.1"/>
    </source>
</evidence>
<organism evidence="1 2">
    <name type="scientific">Desulfoprunum benzoelyticum</name>
    <dbReference type="NCBI Taxonomy" id="1506996"/>
    <lineage>
        <taxon>Bacteria</taxon>
        <taxon>Pseudomonadati</taxon>
        <taxon>Thermodesulfobacteriota</taxon>
        <taxon>Desulfobulbia</taxon>
        <taxon>Desulfobulbales</taxon>
        <taxon>Desulfobulbaceae</taxon>
        <taxon>Desulfoprunum</taxon>
    </lineage>
</organism>
<dbReference type="Proteomes" id="UP000539642">
    <property type="component" value="Unassembled WGS sequence"/>
</dbReference>
<accession>A0A840UZA9</accession>
<dbReference type="EMBL" id="JACHEO010000008">
    <property type="protein sequence ID" value="MBB5347988.1"/>
    <property type="molecule type" value="Genomic_DNA"/>
</dbReference>
<dbReference type="AlphaFoldDB" id="A0A840UZA9"/>
<dbReference type="RefSeq" id="WP_183350294.1">
    <property type="nucleotide sequence ID" value="NZ_JACHEO010000008.1"/>
</dbReference>
<keyword evidence="2" id="KW-1185">Reference proteome</keyword>
<evidence type="ECO:0000313" key="2">
    <source>
        <dbReference type="Proteomes" id="UP000539642"/>
    </source>
</evidence>
<name>A0A840UZA9_9BACT</name>
<gene>
    <name evidence="1" type="ORF">HNQ81_001719</name>
</gene>
<reference evidence="1 2" key="1">
    <citation type="submission" date="2020-08" db="EMBL/GenBank/DDBJ databases">
        <title>Genomic Encyclopedia of Type Strains, Phase IV (KMG-IV): sequencing the most valuable type-strain genomes for metagenomic binning, comparative biology and taxonomic classification.</title>
        <authorList>
            <person name="Goeker M."/>
        </authorList>
    </citation>
    <scope>NUCLEOTIDE SEQUENCE [LARGE SCALE GENOMIC DNA]</scope>
    <source>
        <strain evidence="1 2">DSM 28570</strain>
    </source>
</reference>